<comment type="caution">
    <text evidence="1">The sequence shown here is derived from an EMBL/GenBank/DDBJ whole genome shotgun (WGS) entry which is preliminary data.</text>
</comment>
<name>A0ACC2ZHM5_9PEZI</name>
<reference evidence="1" key="1">
    <citation type="submission" date="2022-10" db="EMBL/GenBank/DDBJ databases">
        <title>Culturing micro-colonial fungi from biological soil crusts in the Mojave desert and describing Neophaeococcomyces mojavensis, and introducing the new genera and species Taxawa tesnikishii.</title>
        <authorList>
            <person name="Kurbessoian T."/>
            <person name="Stajich J.E."/>
        </authorList>
    </citation>
    <scope>NUCLEOTIDE SEQUENCE</scope>
    <source>
        <strain evidence="1">JES_115</strain>
    </source>
</reference>
<dbReference type="Proteomes" id="UP001172680">
    <property type="component" value="Unassembled WGS sequence"/>
</dbReference>
<organism evidence="1 2">
    <name type="scientific">Coniosporium tulheliwenetii</name>
    <dbReference type="NCBI Taxonomy" id="3383036"/>
    <lineage>
        <taxon>Eukaryota</taxon>
        <taxon>Fungi</taxon>
        <taxon>Dikarya</taxon>
        <taxon>Ascomycota</taxon>
        <taxon>Pezizomycotina</taxon>
        <taxon>Dothideomycetes</taxon>
        <taxon>Dothideomycetes incertae sedis</taxon>
        <taxon>Coniosporium</taxon>
    </lineage>
</organism>
<protein>
    <submittedName>
        <fullName evidence="1">Uncharacterized protein</fullName>
    </submittedName>
</protein>
<proteinExistence type="predicted"/>
<keyword evidence="2" id="KW-1185">Reference proteome</keyword>
<gene>
    <name evidence="1" type="ORF">H2199_002002</name>
</gene>
<evidence type="ECO:0000313" key="1">
    <source>
        <dbReference type="EMBL" id="KAJ9647016.1"/>
    </source>
</evidence>
<evidence type="ECO:0000313" key="2">
    <source>
        <dbReference type="Proteomes" id="UP001172680"/>
    </source>
</evidence>
<sequence length="472" mass="50110">MASIVSFICGLILALVVVAAHGPNDFQDETLPSLAQRQVEVPALSDYRRRAFHKTVLLGDHVYILGGELSQTVSGDRGSLHQASANSTLSIDVSRSWTNQTVEVRTIQDSNVPVLNLPTLWPDHGSASFYLWGGGTMPSISTTPDLALWKFTADGAGGGSWSKRLPSDPAAFSNLTRPYGATVATGEEVGYALSGVMTSHSDPGFDGDGVPLLGLVSFNMTSGAWRNDSSIGYSSNGMGLWGHMQYVPGFGIDGLLVMFGGQSISPDLYQPGTFSNANPEFIPFDNITIYDPASRTWHSQATTGEHPSPRDSFCAVGVQGANGTYEIRALLSFVHGGWNVELNQAYDELYILSIPAFTWFKADYTPTSPRMVSSCEVVATPTLSATPTSAGQKTPVAAIAGGVVAGVLVLAALAAVVFVRRRNRCKTRDISGGASAALVPHAELSGEPKILEMPVGETGRQKTRAEVHELSS</sequence>
<accession>A0ACC2ZHM5</accession>
<dbReference type="EMBL" id="JAPDRP010000005">
    <property type="protein sequence ID" value="KAJ9647016.1"/>
    <property type="molecule type" value="Genomic_DNA"/>
</dbReference>